<feature type="non-terminal residue" evidence="1">
    <location>
        <position position="1"/>
    </location>
</feature>
<accession>A0A371EVB7</accession>
<dbReference type="AlphaFoldDB" id="A0A371EVB7"/>
<comment type="caution">
    <text evidence="1">The sequence shown here is derived from an EMBL/GenBank/DDBJ whole genome shotgun (WGS) entry which is preliminary data.</text>
</comment>
<proteinExistence type="predicted"/>
<gene>
    <name evidence="1" type="ORF">CR513_50820</name>
</gene>
<name>A0A371EVB7_MUCPR</name>
<reference evidence="1" key="1">
    <citation type="submission" date="2018-05" db="EMBL/GenBank/DDBJ databases">
        <title>Draft genome of Mucuna pruriens seed.</title>
        <authorList>
            <person name="Nnadi N.E."/>
            <person name="Vos R."/>
            <person name="Hasami M.H."/>
            <person name="Devisetty U.K."/>
            <person name="Aguiy J.C."/>
        </authorList>
    </citation>
    <scope>NUCLEOTIDE SEQUENCE [LARGE SCALE GENOMIC DNA]</scope>
    <source>
        <strain evidence="1">JCA_2017</strain>
    </source>
</reference>
<organism evidence="1 2">
    <name type="scientific">Mucuna pruriens</name>
    <name type="common">Velvet bean</name>
    <name type="synonym">Dolichos pruriens</name>
    <dbReference type="NCBI Taxonomy" id="157652"/>
    <lineage>
        <taxon>Eukaryota</taxon>
        <taxon>Viridiplantae</taxon>
        <taxon>Streptophyta</taxon>
        <taxon>Embryophyta</taxon>
        <taxon>Tracheophyta</taxon>
        <taxon>Spermatophyta</taxon>
        <taxon>Magnoliopsida</taxon>
        <taxon>eudicotyledons</taxon>
        <taxon>Gunneridae</taxon>
        <taxon>Pentapetalae</taxon>
        <taxon>rosids</taxon>
        <taxon>fabids</taxon>
        <taxon>Fabales</taxon>
        <taxon>Fabaceae</taxon>
        <taxon>Papilionoideae</taxon>
        <taxon>50 kb inversion clade</taxon>
        <taxon>NPAAA clade</taxon>
        <taxon>indigoferoid/millettioid clade</taxon>
        <taxon>Phaseoleae</taxon>
        <taxon>Mucuna</taxon>
    </lineage>
</organism>
<protein>
    <submittedName>
        <fullName evidence="1">Uncharacterized protein</fullName>
    </submittedName>
</protein>
<dbReference type="EMBL" id="QJKJ01011881">
    <property type="protein sequence ID" value="RDX69990.1"/>
    <property type="molecule type" value="Genomic_DNA"/>
</dbReference>
<keyword evidence="2" id="KW-1185">Reference proteome</keyword>
<dbReference type="Proteomes" id="UP000257109">
    <property type="component" value="Unassembled WGS sequence"/>
</dbReference>
<evidence type="ECO:0000313" key="2">
    <source>
        <dbReference type="Proteomes" id="UP000257109"/>
    </source>
</evidence>
<sequence length="137" mass="15428">MEVEIGGVIGRQDWAATFLDVLPHRRRYEIADGGFRPGEHLHGHEASQHRHLQQHLRRLPRQALRRRYRRRGVVSKGKKVGNRLRTAELSDGHGALAVERRRPSPAVALDLAAAAVALEARHGANLTGLQPKKKKKR</sequence>
<evidence type="ECO:0000313" key="1">
    <source>
        <dbReference type="EMBL" id="RDX69990.1"/>
    </source>
</evidence>